<protein>
    <submittedName>
        <fullName evidence="1">Uncharacterized protein</fullName>
    </submittedName>
</protein>
<sequence length="426" mass="48167">MTKTLQSMMDHQWLRARKGMSSPSEQSNDSSQELCRHFSLADIRAVTKDFHKSFLVRNSDKVYKVLINVDGKGLVVAIKRFKKPLTVGDEIHPKKLLVLPNIFSPIGFCAKGDELILVHDYMANGSSQDYLHHTNTSLSWEMRLQICIGAAQGLEYLHANGEHIHHCIEPSSILLDENWVAQVMLSNIRTKTSDFASLLRSNSMHYNTEETLQYYSIHKVTDQNNMYQEDDLYSFGVTLLEVLISNGQLVIFLWEREHIHQKPKYYGVPEKYLLKEILQSENIHPVMHPHLRGKIGPECLREFVKISLSCLFLLETQRLSMDDVVRKLQFAAHLQENWKSLIASTTADPGSLLCLSHVWLAVGKAACGGVMVRPFLESSGSLGMRWRRLSPSGKVPRGGGYGSSSTLSLPLSSFTYRSTSFSASVR</sequence>
<proteinExistence type="predicted"/>
<evidence type="ECO:0000313" key="2">
    <source>
        <dbReference type="Proteomes" id="UP000828048"/>
    </source>
</evidence>
<accession>A0ACB7YSQ1</accession>
<keyword evidence="2" id="KW-1185">Reference proteome</keyword>
<organism evidence="1 2">
    <name type="scientific">Vaccinium darrowii</name>
    <dbReference type="NCBI Taxonomy" id="229202"/>
    <lineage>
        <taxon>Eukaryota</taxon>
        <taxon>Viridiplantae</taxon>
        <taxon>Streptophyta</taxon>
        <taxon>Embryophyta</taxon>
        <taxon>Tracheophyta</taxon>
        <taxon>Spermatophyta</taxon>
        <taxon>Magnoliopsida</taxon>
        <taxon>eudicotyledons</taxon>
        <taxon>Gunneridae</taxon>
        <taxon>Pentapetalae</taxon>
        <taxon>asterids</taxon>
        <taxon>Ericales</taxon>
        <taxon>Ericaceae</taxon>
        <taxon>Vaccinioideae</taxon>
        <taxon>Vaccinieae</taxon>
        <taxon>Vaccinium</taxon>
    </lineage>
</organism>
<name>A0ACB7YSQ1_9ERIC</name>
<gene>
    <name evidence="1" type="ORF">Vadar_003494</name>
</gene>
<reference evidence="1 2" key="1">
    <citation type="journal article" date="2021" name="Hortic Res">
        <title>High-quality reference genome and annotation aids understanding of berry development for evergreen blueberry (Vaccinium darrowii).</title>
        <authorList>
            <person name="Yu J."/>
            <person name="Hulse-Kemp A.M."/>
            <person name="Babiker E."/>
            <person name="Staton M."/>
        </authorList>
    </citation>
    <scope>NUCLEOTIDE SEQUENCE [LARGE SCALE GENOMIC DNA]</scope>
    <source>
        <strain evidence="2">cv. NJ 8807/NJ 8810</strain>
        <tissue evidence="1">Young leaf</tissue>
    </source>
</reference>
<evidence type="ECO:0000313" key="1">
    <source>
        <dbReference type="EMBL" id="KAH7856610.1"/>
    </source>
</evidence>
<dbReference type="EMBL" id="CM037153">
    <property type="protein sequence ID" value="KAH7856610.1"/>
    <property type="molecule type" value="Genomic_DNA"/>
</dbReference>
<dbReference type="Proteomes" id="UP000828048">
    <property type="component" value="Chromosome 3"/>
</dbReference>
<comment type="caution">
    <text evidence="1">The sequence shown here is derived from an EMBL/GenBank/DDBJ whole genome shotgun (WGS) entry which is preliminary data.</text>
</comment>